<keyword evidence="7" id="KW-0732">Signal</keyword>
<dbReference type="PANTHER" id="PTHR10383">
    <property type="entry name" value="SERINE INCORPORATOR"/>
    <property type="match status" value="1"/>
</dbReference>
<feature type="transmembrane region" description="Helical" evidence="6">
    <location>
        <begin position="196"/>
        <end position="220"/>
    </location>
</feature>
<dbReference type="Pfam" id="PF03348">
    <property type="entry name" value="Serinc"/>
    <property type="match status" value="1"/>
</dbReference>
<evidence type="ECO:0000256" key="6">
    <source>
        <dbReference type="SAM" id="Phobius"/>
    </source>
</evidence>
<gene>
    <name evidence="8" type="ORF">BJ085DRAFT_22878</name>
</gene>
<feature type="transmembrane region" description="Helical" evidence="6">
    <location>
        <begin position="42"/>
        <end position="59"/>
    </location>
</feature>
<evidence type="ECO:0000313" key="8">
    <source>
        <dbReference type="EMBL" id="RKP37686.1"/>
    </source>
</evidence>
<protein>
    <submittedName>
        <fullName evidence="8">Serine incorporator/TMS membrane protein</fullName>
    </submittedName>
</protein>
<dbReference type="AlphaFoldDB" id="A0A4P9ZVM4"/>
<feature type="chain" id="PRO_5020608899" evidence="7">
    <location>
        <begin position="17"/>
        <end position="482"/>
    </location>
</feature>
<feature type="signal peptide" evidence="7">
    <location>
        <begin position="1"/>
        <end position="16"/>
    </location>
</feature>
<accession>A0A4P9ZVM4</accession>
<comment type="subcellular location">
    <subcellularLocation>
        <location evidence="1">Membrane</location>
        <topology evidence="1">Multi-pass membrane protein</topology>
    </subcellularLocation>
</comment>
<proteinExistence type="inferred from homology"/>
<dbReference type="GO" id="GO:0016020">
    <property type="term" value="C:membrane"/>
    <property type="evidence" value="ECO:0007669"/>
    <property type="project" value="UniProtKB-SubCell"/>
</dbReference>
<name>A0A4P9ZVM4_9FUNG</name>
<reference evidence="9" key="1">
    <citation type="journal article" date="2018" name="Nat. Microbiol.">
        <title>Leveraging single-cell genomics to expand the fungal tree of life.</title>
        <authorList>
            <person name="Ahrendt S.R."/>
            <person name="Quandt C.A."/>
            <person name="Ciobanu D."/>
            <person name="Clum A."/>
            <person name="Salamov A."/>
            <person name="Andreopoulos B."/>
            <person name="Cheng J.F."/>
            <person name="Woyke T."/>
            <person name="Pelin A."/>
            <person name="Henrissat B."/>
            <person name="Reynolds N.K."/>
            <person name="Benny G.L."/>
            <person name="Smith M.E."/>
            <person name="James T.Y."/>
            <person name="Grigoriev I.V."/>
        </authorList>
    </citation>
    <scope>NUCLEOTIDE SEQUENCE [LARGE SCALE GENOMIC DNA]</scope>
    <source>
        <strain evidence="9">RSA 468</strain>
    </source>
</reference>
<feature type="transmembrane region" description="Helical" evidence="6">
    <location>
        <begin position="154"/>
        <end position="175"/>
    </location>
</feature>
<feature type="transmembrane region" description="Helical" evidence="6">
    <location>
        <begin position="406"/>
        <end position="431"/>
    </location>
</feature>
<keyword evidence="3 6" id="KW-0812">Transmembrane</keyword>
<dbReference type="InterPro" id="IPR005016">
    <property type="entry name" value="TDE1/TMS"/>
</dbReference>
<keyword evidence="4 6" id="KW-1133">Transmembrane helix</keyword>
<keyword evidence="9" id="KW-1185">Reference proteome</keyword>
<evidence type="ECO:0000256" key="5">
    <source>
        <dbReference type="ARBA" id="ARBA00023136"/>
    </source>
</evidence>
<evidence type="ECO:0000313" key="9">
    <source>
        <dbReference type="Proteomes" id="UP000268162"/>
    </source>
</evidence>
<dbReference type="EMBL" id="ML002460">
    <property type="protein sequence ID" value="RKP37686.1"/>
    <property type="molecule type" value="Genomic_DNA"/>
</dbReference>
<feature type="transmembrane region" description="Helical" evidence="6">
    <location>
        <begin position="130"/>
        <end position="148"/>
    </location>
</feature>
<organism evidence="8 9">
    <name type="scientific">Dimargaris cristalligena</name>
    <dbReference type="NCBI Taxonomy" id="215637"/>
    <lineage>
        <taxon>Eukaryota</taxon>
        <taxon>Fungi</taxon>
        <taxon>Fungi incertae sedis</taxon>
        <taxon>Zoopagomycota</taxon>
        <taxon>Kickxellomycotina</taxon>
        <taxon>Dimargaritomycetes</taxon>
        <taxon>Dimargaritales</taxon>
        <taxon>Dimargaritaceae</taxon>
        <taxon>Dimargaris</taxon>
    </lineage>
</organism>
<dbReference type="Proteomes" id="UP000268162">
    <property type="component" value="Unassembled WGS sequence"/>
</dbReference>
<sequence length="482" mass="52380">MFPFLLPSLGCLGAQALSCFSSAACFCTCQLLSLSGSTSTRIMYALVFLLNSTFAWLMLTDWAAQRLQEWTYGYLHLECPSGECYGILAVHRWCFALTLFHAVNGLLVLGVESSKEPRAAIQNGWWGPKVVLWLGLVVLAFFIPNGFFEVWGNYVSLVGSTLFILIQLVLLVDLAHHWCELCLERWETRGETKWQWLLVGSSGGLFLFTAVGTILLYLFFAGTGCSLNQFLVTVNLLVALVVSVLAVHPAVQEANAKSGLAQAAMVTAYATYLIASALINEPTPADDAGGEGDLGMCNPLARSRSTRTTAVAIGAIFTIVAIVYSTSRAATQGRSLIHNADYDEENASSAVPLLSSDYAMSDGDGVRNQALIDAVASGALPASALQQPSRESAGRRRRLDDEKYGVTYNYTFFHFIFAMAAMYVAMLLTSWNTVDIGDSGELTIIGRSMAAVWAKVLSSWLAMGLYAWTLVGPLILPDREWA</sequence>
<feature type="transmembrane region" description="Helical" evidence="6">
    <location>
        <begin position="308"/>
        <end position="326"/>
    </location>
</feature>
<evidence type="ECO:0000256" key="2">
    <source>
        <dbReference type="ARBA" id="ARBA00006665"/>
    </source>
</evidence>
<evidence type="ECO:0000256" key="7">
    <source>
        <dbReference type="SAM" id="SignalP"/>
    </source>
</evidence>
<evidence type="ECO:0000256" key="4">
    <source>
        <dbReference type="ARBA" id="ARBA00022989"/>
    </source>
</evidence>
<evidence type="ECO:0000256" key="3">
    <source>
        <dbReference type="ARBA" id="ARBA00022692"/>
    </source>
</evidence>
<feature type="transmembrane region" description="Helical" evidence="6">
    <location>
        <begin position="226"/>
        <end position="247"/>
    </location>
</feature>
<keyword evidence="5 6" id="KW-0472">Membrane</keyword>
<comment type="similarity">
    <text evidence="2">Belongs to the TDE1 family.</text>
</comment>
<dbReference type="PANTHER" id="PTHR10383:SF9">
    <property type="entry name" value="SERINE INCORPORATOR, ISOFORM F"/>
    <property type="match status" value="1"/>
</dbReference>
<feature type="transmembrane region" description="Helical" evidence="6">
    <location>
        <begin position="451"/>
        <end position="476"/>
    </location>
</feature>
<feature type="transmembrane region" description="Helical" evidence="6">
    <location>
        <begin position="259"/>
        <end position="279"/>
    </location>
</feature>
<dbReference type="STRING" id="215637.A0A4P9ZVM4"/>
<evidence type="ECO:0000256" key="1">
    <source>
        <dbReference type="ARBA" id="ARBA00004141"/>
    </source>
</evidence>